<accession>A0ABV6IS94</accession>
<comment type="caution">
    <text evidence="5">The sequence shown here is derived from an EMBL/GenBank/DDBJ whole genome shotgun (WGS) entry which is preliminary data.</text>
</comment>
<evidence type="ECO:0000313" key="5">
    <source>
        <dbReference type="EMBL" id="MFC0386483.1"/>
    </source>
</evidence>
<evidence type="ECO:0000256" key="1">
    <source>
        <dbReference type="ARBA" id="ARBA00004613"/>
    </source>
</evidence>
<dbReference type="GO" id="GO:0004601">
    <property type="term" value="F:peroxidase activity"/>
    <property type="evidence" value="ECO:0007669"/>
    <property type="project" value="UniProtKB-KW"/>
</dbReference>
<evidence type="ECO:0000313" key="6">
    <source>
        <dbReference type="Proteomes" id="UP001589789"/>
    </source>
</evidence>
<sequence length="2110" mass="216725">MTFTVNQDDLAFILKQIQIAERVSAGESLTSVIGQDAALLPFGLRAVDGSDNNLNPGSTLNGAAGNTFPRLLDPSYINNTGSGPFGPVTNTNYQAPGDVVDTAPRTISNLITNQTVDNPAAVEAWLANPLSVEAWQATNPGKTPVAPSSSLAGDGIHVALTNADLAYIPNQSPDIGLSPGFNSWMTFFGQFFDHGLDLVTKGGNGTVYIPLKADDPLITVGPDGIAGTGDEVTNPQLQFMALTRATPFVVNGVVQAENTTTAFVDQNQTYTSHASHQVFLREYARVDTGEGLRTVATGRLLDGTVQGGSQNGAIGNWGDVKAQALAMLGIELTDFDVHNVPLLRTDPYGRFIPDPATGYAQVITGAGADGILNTADDIVASGTPAAPVRLEEVGALRTGHAFLNDIAHHATPGFRDFNHDGIMNGNDVRQVADSDPGVGDDNNPLTYDDEMLNAHFITGDGRGNENIALTAVHSVFHSEHNRLVEASRATILATDDKAFINEWLLVDLGADDAIPANPAALVWDGERLFQAAKFVTEMQYQHLVFEEFARSVQPNVDPFVFTNSAEIDASILAEFAHVVYRFGHSMLTDTVDRLENDLTTVNGDANQETLIAAFLNPQMYLASGGDLATTNANIIRGLTRDVGNEIDEFVVPALQTNLLGLPLDLPALNIARGREQGIPSLNDTRAQLYHDFSDPNLKPYVSWADFAQNIKNPLSIINFIAAYGTHATVVGAATLEAKRGAASLLVLGGSGAPADRLDFLNARGIYAPDGSGPNDDSRGGLNHVDLWIGGLAEEKKEFGGMLGSTFNFVFEYQLEHLQNGDRMYYLSRTQGLNLLNQLEPNTFTDMVMRNTALGDQYATHLNGSLFKTPDVILELDRGIAQEGADPEWDGAAQQGIDPKVVRDYTGASTIDVGGVQHDVGGTLKFSGGEHVVLGGTEGNDTLIGDKGIDTLWGDGGDDRLDAGMESDQVFGGTGDDIIEDPFGDDMLRGEDGNDVISGGTGIDLLFGGSGQDFIMGSTDTKEVFAGEGNDFILGGSAPDGLMGNEGDDWIEGGEGFDGLSGENSQLFFNSTIVGHDVLNGQSNDTDYDGENGDDIMVQGAGIQRNNGMDGFDWAIHKGATNPADSDLGIRPFDTRQALILRDRFDSVEGLSGWKFNDVLTGAAKLLAGEAFADSLTQASVDRIDGLRAMLGVAAGPADQVVMDTDTGAEIIIGGAGNDVIRGNLGDDFIDGDAWLNVRIAVHANKDGTGPVIRSVDSLNEIKAEMLAGTINPGQLQIVREIVYAGVTPAEVDTAVFSGNFADYTISAPDANGVRVVTDTVGTDGSDHVRNVERMQFADQTLVVSSTNAVATGIVTVSDTTPTEKQVLTATVVSLSDPNLIRAGTIAIHWQVSDGTGWQDILGATGASFTPGDAEAGLELRAVATFLDGLGVPEAVASAATAAVIPVNDAPTDILSDPLLVDENVVNGTVVGTVTGVDPDSTGLTYSLTNNAGGRFAINAAGQITVADRVLLDFEQSASHVVQVSVSDGSLSFAQNVTIAVQDIAPENLVGDARANILRSGAGSDTLNGLSGADDMAGGADSDTYLVDNAGDAVTELAGGGALDVVFTSASWTMTAGSEIEELRSNYGAGATGLTLTGNGLANTIIGGGAADQLLGGAGADTLTGAAGSDTLTGDAGADRLEGGLGQDSMLGGAGSDTYLVDNTGDIVVELAGGGALDVVFASANWTMAAGAEIEELRSNYGAGGTGLTLTGNGLANTIIGGGAADQLLGGAGADTLTGAAGSDTLTGGAGADRLEGGTGVDSMLGGADSDTYLVDNIGDIVVELAGGGALDVVFASASWTMAAGAEIEELRSNYGAGATGLTLTGNGLANTIIGGGAADGLSGGNGNDTLIGGGGIDTLTGGAGADRLEGGTGQDSMLGGADSDTYLVDNTGDIVVELAGGGALDVVFTSANWTMAAGLEIEELRSNYGVGGTGLTLTGNDLVNLVVGGSAADQLFGGGGNDTLSAGGGSDTIAGGSGNDTMTGAGGSDTFVFAAGFGTDRITDFDANPAGGQDLIDLTSYAAITAGSFAAQVAIAQVGAAVRISIGADTITLAATNVATITASDFIFHV</sequence>
<keyword evidence="3" id="KW-0325">Glycoprotein</keyword>
<dbReference type="Proteomes" id="UP001589789">
    <property type="component" value="Unassembled WGS sequence"/>
</dbReference>
<dbReference type="PROSITE" id="PS50292">
    <property type="entry name" value="PEROXIDASE_3"/>
    <property type="match status" value="1"/>
</dbReference>
<dbReference type="Gene3D" id="2.60.40.60">
    <property type="entry name" value="Cadherins"/>
    <property type="match status" value="1"/>
</dbReference>
<dbReference type="InterPro" id="IPR018511">
    <property type="entry name" value="Hemolysin-typ_Ca-bd_CS"/>
</dbReference>
<dbReference type="CDD" id="cd11304">
    <property type="entry name" value="Cadherin_repeat"/>
    <property type="match status" value="1"/>
</dbReference>
<dbReference type="PANTHER" id="PTHR11475">
    <property type="entry name" value="OXIDASE/PEROXIDASE"/>
    <property type="match status" value="1"/>
</dbReference>
<comment type="subcellular location">
    <subcellularLocation>
        <location evidence="1">Secreted</location>
    </subcellularLocation>
</comment>
<dbReference type="CDD" id="cd09821">
    <property type="entry name" value="An_peroxidase_bacterial_2"/>
    <property type="match status" value="1"/>
</dbReference>
<dbReference type="InterPro" id="IPR037120">
    <property type="entry name" value="Haem_peroxidase_sf_animal"/>
</dbReference>
<dbReference type="InterPro" id="IPR002126">
    <property type="entry name" value="Cadherin-like_dom"/>
</dbReference>
<keyword evidence="5" id="KW-0560">Oxidoreductase</keyword>
<dbReference type="SUPFAM" id="SSF48113">
    <property type="entry name" value="Heme-dependent peroxidases"/>
    <property type="match status" value="1"/>
</dbReference>
<dbReference type="Gene3D" id="2.60.40.2700">
    <property type="match status" value="1"/>
</dbReference>
<dbReference type="Gene3D" id="1.10.640.10">
    <property type="entry name" value="Haem peroxidase domain superfamily, animal type"/>
    <property type="match status" value="1"/>
</dbReference>
<dbReference type="InterPro" id="IPR015919">
    <property type="entry name" value="Cadherin-like_sf"/>
</dbReference>
<proteinExistence type="predicted"/>
<dbReference type="InterPro" id="IPR010255">
    <property type="entry name" value="Haem_peroxidase_sf"/>
</dbReference>
<dbReference type="InterPro" id="IPR001343">
    <property type="entry name" value="Hemolysn_Ca-bd"/>
</dbReference>
<dbReference type="PANTHER" id="PTHR11475:SF4">
    <property type="entry name" value="CHORION PEROXIDASE"/>
    <property type="match status" value="1"/>
</dbReference>
<dbReference type="Pfam" id="PF03098">
    <property type="entry name" value="An_peroxidase"/>
    <property type="match status" value="2"/>
</dbReference>
<dbReference type="EMBL" id="JBHLVZ010000033">
    <property type="protein sequence ID" value="MFC0386483.1"/>
    <property type="molecule type" value="Genomic_DNA"/>
</dbReference>
<dbReference type="PROSITE" id="PS50268">
    <property type="entry name" value="CADHERIN_2"/>
    <property type="match status" value="1"/>
</dbReference>
<dbReference type="SMART" id="SM00112">
    <property type="entry name" value="CA"/>
    <property type="match status" value="1"/>
</dbReference>
<gene>
    <name evidence="5" type="ORF">ACFFIC_13155</name>
</gene>
<evidence type="ECO:0000259" key="4">
    <source>
        <dbReference type="PROSITE" id="PS50268"/>
    </source>
</evidence>
<organism evidence="5 6">
    <name type="scientific">Muricoccus vinaceus</name>
    <dbReference type="NCBI Taxonomy" id="424704"/>
    <lineage>
        <taxon>Bacteria</taxon>
        <taxon>Pseudomonadati</taxon>
        <taxon>Pseudomonadota</taxon>
        <taxon>Alphaproteobacteria</taxon>
        <taxon>Acetobacterales</taxon>
        <taxon>Roseomonadaceae</taxon>
        <taxon>Muricoccus</taxon>
    </lineage>
</organism>
<keyword evidence="5" id="KW-0575">Peroxidase</keyword>
<name>A0ABV6IS94_9PROT</name>
<dbReference type="PROSITE" id="PS00330">
    <property type="entry name" value="HEMOLYSIN_CALCIUM"/>
    <property type="match status" value="9"/>
</dbReference>
<dbReference type="PRINTS" id="PR00313">
    <property type="entry name" value="CABNDNGRPT"/>
</dbReference>
<feature type="domain" description="Cadherin" evidence="4">
    <location>
        <begin position="1460"/>
        <end position="1557"/>
    </location>
</feature>
<reference evidence="5 6" key="1">
    <citation type="submission" date="2024-09" db="EMBL/GenBank/DDBJ databases">
        <authorList>
            <person name="Sun Q."/>
            <person name="Mori K."/>
        </authorList>
    </citation>
    <scope>NUCLEOTIDE SEQUENCE [LARGE SCALE GENOMIC DNA]</scope>
    <source>
        <strain evidence="5 6">CCM 7468</strain>
    </source>
</reference>
<keyword evidence="2" id="KW-0964">Secreted</keyword>
<evidence type="ECO:0000256" key="2">
    <source>
        <dbReference type="ARBA" id="ARBA00022525"/>
    </source>
</evidence>
<dbReference type="Pfam" id="PF00028">
    <property type="entry name" value="Cadherin"/>
    <property type="match status" value="1"/>
</dbReference>
<keyword evidence="6" id="KW-1185">Reference proteome</keyword>
<protein>
    <submittedName>
        <fullName evidence="5">Peroxidase family protein</fullName>
    </submittedName>
</protein>
<dbReference type="SUPFAM" id="SSF49313">
    <property type="entry name" value="Cadherin-like"/>
    <property type="match status" value="1"/>
</dbReference>
<dbReference type="Gene3D" id="2.150.10.10">
    <property type="entry name" value="Serralysin-like metalloprotease, C-terminal"/>
    <property type="match status" value="6"/>
</dbReference>
<dbReference type="RefSeq" id="WP_377050990.1">
    <property type="nucleotide sequence ID" value="NZ_JBHLVZ010000033.1"/>
</dbReference>
<evidence type="ECO:0000256" key="3">
    <source>
        <dbReference type="ARBA" id="ARBA00023180"/>
    </source>
</evidence>
<dbReference type="InterPro" id="IPR019791">
    <property type="entry name" value="Haem_peroxidase_animal"/>
</dbReference>
<dbReference type="Pfam" id="PF00353">
    <property type="entry name" value="HemolysinCabind"/>
    <property type="match status" value="10"/>
</dbReference>
<dbReference type="SUPFAM" id="SSF51120">
    <property type="entry name" value="beta-Roll"/>
    <property type="match status" value="7"/>
</dbReference>
<dbReference type="InterPro" id="IPR011049">
    <property type="entry name" value="Serralysin-like_metalloprot_C"/>
</dbReference>